<evidence type="ECO:0000256" key="1">
    <source>
        <dbReference type="SAM" id="Phobius"/>
    </source>
</evidence>
<feature type="transmembrane region" description="Helical" evidence="1">
    <location>
        <begin position="284"/>
        <end position="307"/>
    </location>
</feature>
<feature type="transmembrane region" description="Helical" evidence="1">
    <location>
        <begin position="241"/>
        <end position="272"/>
    </location>
</feature>
<feature type="transmembrane region" description="Helical" evidence="1">
    <location>
        <begin position="210"/>
        <end position="235"/>
    </location>
</feature>
<gene>
    <name evidence="2" type="ORF">A2154_03415</name>
</gene>
<dbReference type="Proteomes" id="UP000176854">
    <property type="component" value="Unassembled WGS sequence"/>
</dbReference>
<keyword evidence="1" id="KW-0812">Transmembrane</keyword>
<protein>
    <recommendedName>
        <fullName evidence="4">Glycosyltransferase RgtA/B/C/D-like domain-containing protein</fullName>
    </recommendedName>
</protein>
<feature type="transmembrane region" description="Helical" evidence="1">
    <location>
        <begin position="344"/>
        <end position="368"/>
    </location>
</feature>
<proteinExistence type="predicted"/>
<comment type="caution">
    <text evidence="2">The sequence shown here is derived from an EMBL/GenBank/DDBJ whole genome shotgun (WGS) entry which is preliminary data.</text>
</comment>
<evidence type="ECO:0008006" key="4">
    <source>
        <dbReference type="Google" id="ProtNLM"/>
    </source>
</evidence>
<sequence>MKISDRQLHIITAGLILLILIFLMALINRNIVFGSVVGRWFYPYKQGLTLSAIVICIIAAIVSTTVYLISVRYIHSHTALAIFALIMFGFGYTAWLYPRIGTDPLAVIVGSGSSPFLNQSRAFTPRQLVSGYHSLSPYFPAHGKANMPGKTLFYYPLRFISDTNHNIWLMTVLVSSVIGVLVFYLSLFIFNSKETALLSLVLYLTLPAKLFFAPLLNTISPLFSVLSLLFLVFILKSKKVYWAILLGVSLYVMIFFEPMLMAIGLIGVVLVMKNIAGGILSFRELVLTIMIVFLSFLISYKLVLWLYNFDLAQQYVFILLDSINFNRLTYRGYLTWIFQNPLDFVWGAGVAPSALILLSWGALTVNYLKIRQRYHIRFWKIILSRMELLLTLAFVITLVLVNFFGVARGESIRLWIFLMVIWEILAARYAIIAKKSLLVMLLIWGNVIQSVLTLSVVKFI</sequence>
<feature type="transmembrane region" description="Helical" evidence="1">
    <location>
        <begin position="7"/>
        <end position="27"/>
    </location>
</feature>
<dbReference type="AlphaFoldDB" id="A0A1F5Z9M7"/>
<keyword evidence="1" id="KW-1133">Transmembrane helix</keyword>
<reference evidence="2 3" key="1">
    <citation type="journal article" date="2016" name="Nat. Commun.">
        <title>Thousands of microbial genomes shed light on interconnected biogeochemical processes in an aquifer system.</title>
        <authorList>
            <person name="Anantharaman K."/>
            <person name="Brown C.T."/>
            <person name="Hug L.A."/>
            <person name="Sharon I."/>
            <person name="Castelle C.J."/>
            <person name="Probst A.J."/>
            <person name="Thomas B.C."/>
            <person name="Singh A."/>
            <person name="Wilkins M.J."/>
            <person name="Karaoz U."/>
            <person name="Brodie E.L."/>
            <person name="Williams K.H."/>
            <person name="Hubbard S.S."/>
            <person name="Banfield J.F."/>
        </authorList>
    </citation>
    <scope>NUCLEOTIDE SEQUENCE [LARGE SCALE GENOMIC DNA]</scope>
</reference>
<feature type="transmembrane region" description="Helical" evidence="1">
    <location>
        <begin position="388"/>
        <end position="406"/>
    </location>
</feature>
<feature type="transmembrane region" description="Helical" evidence="1">
    <location>
        <begin position="412"/>
        <end position="431"/>
    </location>
</feature>
<feature type="transmembrane region" description="Helical" evidence="1">
    <location>
        <begin position="47"/>
        <end position="69"/>
    </location>
</feature>
<feature type="transmembrane region" description="Helical" evidence="1">
    <location>
        <begin position="78"/>
        <end position="97"/>
    </location>
</feature>
<name>A0A1F5Z9M7_9BACT</name>
<feature type="transmembrane region" description="Helical" evidence="1">
    <location>
        <begin position="438"/>
        <end position="457"/>
    </location>
</feature>
<keyword evidence="1" id="KW-0472">Membrane</keyword>
<organism evidence="2 3">
    <name type="scientific">Candidatus Gottesmanbacteria bacterium RBG_16_43_7</name>
    <dbReference type="NCBI Taxonomy" id="1798373"/>
    <lineage>
        <taxon>Bacteria</taxon>
        <taxon>Candidatus Gottesmaniibacteriota</taxon>
    </lineage>
</organism>
<evidence type="ECO:0000313" key="3">
    <source>
        <dbReference type="Proteomes" id="UP000176854"/>
    </source>
</evidence>
<dbReference type="EMBL" id="MFJC01000029">
    <property type="protein sequence ID" value="OGG09055.1"/>
    <property type="molecule type" value="Genomic_DNA"/>
</dbReference>
<accession>A0A1F5Z9M7</accession>
<evidence type="ECO:0000313" key="2">
    <source>
        <dbReference type="EMBL" id="OGG09055.1"/>
    </source>
</evidence>
<feature type="transmembrane region" description="Helical" evidence="1">
    <location>
        <begin position="167"/>
        <end position="190"/>
    </location>
</feature>